<evidence type="ECO:0000256" key="4">
    <source>
        <dbReference type="ARBA" id="ARBA00023002"/>
    </source>
</evidence>
<dbReference type="Proteomes" id="UP000662111">
    <property type="component" value="Unassembled WGS sequence"/>
</dbReference>
<keyword evidence="3" id="KW-0274">FAD</keyword>
<keyword evidence="2" id="KW-0285">Flavoprotein</keyword>
<dbReference type="EMBL" id="BMLB01000003">
    <property type="protein sequence ID" value="GGK66429.1"/>
    <property type="molecule type" value="Genomic_DNA"/>
</dbReference>
<evidence type="ECO:0000256" key="1">
    <source>
        <dbReference type="ARBA" id="ARBA00001974"/>
    </source>
</evidence>
<evidence type="ECO:0000259" key="7">
    <source>
        <dbReference type="Pfam" id="PF01494"/>
    </source>
</evidence>
<dbReference type="SUPFAM" id="SSF51905">
    <property type="entry name" value="FAD/NAD(P)-binding domain"/>
    <property type="match status" value="1"/>
</dbReference>
<evidence type="ECO:0000313" key="8">
    <source>
        <dbReference type="EMBL" id="GGK66429.1"/>
    </source>
</evidence>
<comment type="caution">
    <text evidence="8">The sequence shown here is derived from an EMBL/GenBank/DDBJ whole genome shotgun (WGS) entry which is preliminary data.</text>
</comment>
<sequence>MTARDKDVVVVGGGIGGLAAALRLTQLGLGVRVLEQAAELGEVGAGLQIAPNCTRILDQLGLLEEVKSLGVLPDHMVMKDAVDGTVLTRLDLRDLERRYGYPYMVIHRSDLHGTLLRACERAGVDLVTGACVTGYDDVEDGAVVVTAGGSHEARLVVAADGIRSVARRLLADDEPVSSHYVAYRGAVPIDQVAELDVMADGVVVYVGPGCHFVQYPLRQGEMFNQVAVFESPKALAGEEDWGTPDELDAAFAGMHENIQAGLPLMWRDRWWRMFDREPLPDWVAGRVVLLGDSAHAPLQYIAQGAIMAIEDAWVLGAHAERQLAAGATGDTIDWEPVLRAYSDVRTRHTARVLATSRRWGELWHLDGEQREVRNTLLRARETTDYSFTDWLYGPTALTPEELPPMFEPVPLTREPAGRAAGR</sequence>
<dbReference type="SUPFAM" id="SSF54373">
    <property type="entry name" value="FAD-linked reductases, C-terminal domain"/>
    <property type="match status" value="1"/>
</dbReference>
<comment type="cofactor">
    <cofactor evidence="1">
        <name>FAD</name>
        <dbReference type="ChEBI" id="CHEBI:57692"/>
    </cofactor>
</comment>
<feature type="domain" description="FAD-binding" evidence="7">
    <location>
        <begin position="7"/>
        <end position="354"/>
    </location>
</feature>
<evidence type="ECO:0000256" key="3">
    <source>
        <dbReference type="ARBA" id="ARBA00022827"/>
    </source>
</evidence>
<dbReference type="InterPro" id="IPR002938">
    <property type="entry name" value="FAD-bd"/>
</dbReference>
<organism evidence="8 9">
    <name type="scientific">Ornithinimicrobium pekingense</name>
    <dbReference type="NCBI Taxonomy" id="384677"/>
    <lineage>
        <taxon>Bacteria</taxon>
        <taxon>Bacillati</taxon>
        <taxon>Actinomycetota</taxon>
        <taxon>Actinomycetes</taxon>
        <taxon>Micrococcales</taxon>
        <taxon>Ornithinimicrobiaceae</taxon>
        <taxon>Ornithinimicrobium</taxon>
    </lineage>
</organism>
<feature type="region of interest" description="Disordered" evidence="6">
    <location>
        <begin position="402"/>
        <end position="422"/>
    </location>
</feature>
<evidence type="ECO:0000313" key="9">
    <source>
        <dbReference type="Proteomes" id="UP000662111"/>
    </source>
</evidence>
<dbReference type="PRINTS" id="PR00420">
    <property type="entry name" value="RNGMNOXGNASE"/>
</dbReference>
<dbReference type="Gene3D" id="3.50.50.60">
    <property type="entry name" value="FAD/NAD(P)-binding domain"/>
    <property type="match status" value="1"/>
</dbReference>
<proteinExistence type="predicted"/>
<dbReference type="RefSeq" id="WP_022923044.1">
    <property type="nucleotide sequence ID" value="NZ_BMLB01000003.1"/>
</dbReference>
<dbReference type="PANTHER" id="PTHR13789:SF318">
    <property type="entry name" value="GERANYLGERANYL DIPHOSPHATE REDUCTASE"/>
    <property type="match status" value="1"/>
</dbReference>
<keyword evidence="9" id="KW-1185">Reference proteome</keyword>
<evidence type="ECO:0000256" key="6">
    <source>
        <dbReference type="SAM" id="MobiDB-lite"/>
    </source>
</evidence>
<evidence type="ECO:0000256" key="2">
    <source>
        <dbReference type="ARBA" id="ARBA00022630"/>
    </source>
</evidence>
<dbReference type="Pfam" id="PF01494">
    <property type="entry name" value="FAD_binding_3"/>
    <property type="match status" value="1"/>
</dbReference>
<protein>
    <submittedName>
        <fullName evidence="8">3-hydroxybenzoate 6-hydroxylase</fullName>
    </submittedName>
</protein>
<name>A0ABQ2F6L4_9MICO</name>
<keyword evidence="4" id="KW-0560">Oxidoreductase</keyword>
<reference evidence="9" key="1">
    <citation type="journal article" date="2019" name="Int. J. Syst. Evol. Microbiol.">
        <title>The Global Catalogue of Microorganisms (GCM) 10K type strain sequencing project: providing services to taxonomists for standard genome sequencing and annotation.</title>
        <authorList>
            <consortium name="The Broad Institute Genomics Platform"/>
            <consortium name="The Broad Institute Genome Sequencing Center for Infectious Disease"/>
            <person name="Wu L."/>
            <person name="Ma J."/>
        </authorList>
    </citation>
    <scope>NUCLEOTIDE SEQUENCE [LARGE SCALE GENOMIC DNA]</scope>
    <source>
        <strain evidence="9">CGMCC 1.5362</strain>
    </source>
</reference>
<dbReference type="InterPro" id="IPR050493">
    <property type="entry name" value="FAD-dep_Monooxygenase_BioMet"/>
</dbReference>
<keyword evidence="5" id="KW-0503">Monooxygenase</keyword>
<evidence type="ECO:0000256" key="5">
    <source>
        <dbReference type="ARBA" id="ARBA00023033"/>
    </source>
</evidence>
<gene>
    <name evidence="8" type="ORF">GCM10011509_13390</name>
</gene>
<accession>A0ABQ2F6L4</accession>
<dbReference type="PANTHER" id="PTHR13789">
    <property type="entry name" value="MONOOXYGENASE"/>
    <property type="match status" value="1"/>
</dbReference>
<dbReference type="InterPro" id="IPR036188">
    <property type="entry name" value="FAD/NAD-bd_sf"/>
</dbReference>